<gene>
    <name evidence="2" type="ORF">THAOC_01952</name>
</gene>
<organism evidence="2 3">
    <name type="scientific">Thalassiosira oceanica</name>
    <name type="common">Marine diatom</name>
    <dbReference type="NCBI Taxonomy" id="159749"/>
    <lineage>
        <taxon>Eukaryota</taxon>
        <taxon>Sar</taxon>
        <taxon>Stramenopiles</taxon>
        <taxon>Ochrophyta</taxon>
        <taxon>Bacillariophyta</taxon>
        <taxon>Coscinodiscophyceae</taxon>
        <taxon>Thalassiosirophycidae</taxon>
        <taxon>Thalassiosirales</taxon>
        <taxon>Thalassiosiraceae</taxon>
        <taxon>Thalassiosira</taxon>
    </lineage>
</organism>
<dbReference type="EMBL" id="AGNL01002351">
    <property type="protein sequence ID" value="EJK76292.1"/>
    <property type="molecule type" value="Genomic_DNA"/>
</dbReference>
<name>K0TQM2_THAOC</name>
<feature type="compositionally biased region" description="Basic and acidic residues" evidence="1">
    <location>
        <begin position="118"/>
        <end position="130"/>
    </location>
</feature>
<dbReference type="AlphaFoldDB" id="K0TQM2"/>
<feature type="region of interest" description="Disordered" evidence="1">
    <location>
        <begin position="77"/>
        <end position="201"/>
    </location>
</feature>
<evidence type="ECO:0000313" key="3">
    <source>
        <dbReference type="Proteomes" id="UP000266841"/>
    </source>
</evidence>
<feature type="region of interest" description="Disordered" evidence="1">
    <location>
        <begin position="1"/>
        <end position="63"/>
    </location>
</feature>
<feature type="non-terminal residue" evidence="2">
    <location>
        <position position="1"/>
    </location>
</feature>
<evidence type="ECO:0000313" key="2">
    <source>
        <dbReference type="EMBL" id="EJK76292.1"/>
    </source>
</evidence>
<dbReference type="Proteomes" id="UP000266841">
    <property type="component" value="Unassembled WGS sequence"/>
</dbReference>
<evidence type="ECO:0000256" key="1">
    <source>
        <dbReference type="SAM" id="MobiDB-lite"/>
    </source>
</evidence>
<comment type="caution">
    <text evidence="2">The sequence shown here is derived from an EMBL/GenBank/DDBJ whole genome shotgun (WGS) entry which is preliminary data.</text>
</comment>
<protein>
    <submittedName>
        <fullName evidence="2">Uncharacterized protein</fullName>
    </submittedName>
</protein>
<proteinExistence type="predicted"/>
<keyword evidence="3" id="KW-1185">Reference proteome</keyword>
<accession>K0TQM2</accession>
<reference evidence="2 3" key="1">
    <citation type="journal article" date="2012" name="Genome Biol.">
        <title>Genome and low-iron response of an oceanic diatom adapted to chronic iron limitation.</title>
        <authorList>
            <person name="Lommer M."/>
            <person name="Specht M."/>
            <person name="Roy A.S."/>
            <person name="Kraemer L."/>
            <person name="Andreson R."/>
            <person name="Gutowska M.A."/>
            <person name="Wolf J."/>
            <person name="Bergner S.V."/>
            <person name="Schilhabel M.B."/>
            <person name="Klostermeier U.C."/>
            <person name="Beiko R.G."/>
            <person name="Rosenstiel P."/>
            <person name="Hippler M."/>
            <person name="Laroche J."/>
        </authorList>
    </citation>
    <scope>NUCLEOTIDE SEQUENCE [LARGE SCALE GENOMIC DNA]</scope>
    <source>
        <strain evidence="2 3">CCMP1005</strain>
    </source>
</reference>
<sequence>FRRTDAVPRPRGGRGGDAAEAGERAVPRPVPPRRPHSPAGRGGDGTMRGNREEEKKATARVRTTWRELRAASVPCYSSRAFPPRRDCPGSQTASASFADRESLAELDETIPGSYFSYKSDRPGLGHRSDCSGDEDFSGVRVPQAAGMRQSTDRNGDEVIFLGEDTREGRTPKIVQRSPRPEEPTGDGSRGRSLHNFCPAGP</sequence>